<feature type="compositionally biased region" description="Polar residues" evidence="5">
    <location>
        <begin position="426"/>
        <end position="446"/>
    </location>
</feature>
<dbReference type="eggNOG" id="KOG0737">
    <property type="taxonomic scope" value="Eukaryota"/>
</dbReference>
<reference evidence="7 8" key="1">
    <citation type="submission" date="2013-03" db="EMBL/GenBank/DDBJ databases">
        <title>The Genome Sequence of Cladophialophora psammophila CBS 110553.</title>
        <authorList>
            <consortium name="The Broad Institute Genomics Platform"/>
            <person name="Cuomo C."/>
            <person name="de Hoog S."/>
            <person name="Gorbushina A."/>
            <person name="Walker B."/>
            <person name="Young S.K."/>
            <person name="Zeng Q."/>
            <person name="Gargeya S."/>
            <person name="Fitzgerald M."/>
            <person name="Haas B."/>
            <person name="Abouelleil A."/>
            <person name="Allen A.W."/>
            <person name="Alvarado L."/>
            <person name="Arachchi H.M."/>
            <person name="Berlin A.M."/>
            <person name="Chapman S.B."/>
            <person name="Gainer-Dewar J."/>
            <person name="Goldberg J."/>
            <person name="Griggs A."/>
            <person name="Gujja S."/>
            <person name="Hansen M."/>
            <person name="Howarth C."/>
            <person name="Imamovic A."/>
            <person name="Ireland A."/>
            <person name="Larimer J."/>
            <person name="McCowan C."/>
            <person name="Murphy C."/>
            <person name="Pearson M."/>
            <person name="Poon T.W."/>
            <person name="Priest M."/>
            <person name="Roberts A."/>
            <person name="Saif S."/>
            <person name="Shea T."/>
            <person name="Sisk P."/>
            <person name="Sykes S."/>
            <person name="Wortman J."/>
            <person name="Nusbaum C."/>
            <person name="Birren B."/>
        </authorList>
    </citation>
    <scope>NUCLEOTIDE SEQUENCE [LARGE SCALE GENOMIC DNA]</scope>
    <source>
        <strain evidence="7 8">CBS 110553</strain>
    </source>
</reference>
<evidence type="ECO:0000313" key="7">
    <source>
        <dbReference type="EMBL" id="EXJ68498.1"/>
    </source>
</evidence>
<dbReference type="Gene3D" id="3.40.50.300">
    <property type="entry name" value="P-loop containing nucleotide triphosphate hydrolases"/>
    <property type="match status" value="1"/>
</dbReference>
<dbReference type="STRING" id="1182543.W9WKR6"/>
<dbReference type="GO" id="GO:0005524">
    <property type="term" value="F:ATP binding"/>
    <property type="evidence" value="ECO:0007669"/>
    <property type="project" value="UniProtKB-KW"/>
</dbReference>
<feature type="compositionally biased region" description="Acidic residues" evidence="5">
    <location>
        <begin position="71"/>
        <end position="81"/>
    </location>
</feature>
<feature type="compositionally biased region" description="Acidic residues" evidence="5">
    <location>
        <begin position="91"/>
        <end position="101"/>
    </location>
</feature>
<dbReference type="RefSeq" id="XP_007747064.1">
    <property type="nucleotide sequence ID" value="XM_007748874.1"/>
</dbReference>
<evidence type="ECO:0000256" key="5">
    <source>
        <dbReference type="SAM" id="MobiDB-lite"/>
    </source>
</evidence>
<feature type="region of interest" description="Disordered" evidence="5">
    <location>
        <begin position="1"/>
        <end position="103"/>
    </location>
</feature>
<dbReference type="GO" id="GO:0016887">
    <property type="term" value="F:ATP hydrolysis activity"/>
    <property type="evidence" value="ECO:0007669"/>
    <property type="project" value="InterPro"/>
</dbReference>
<evidence type="ECO:0000256" key="2">
    <source>
        <dbReference type="ARBA" id="ARBA00022741"/>
    </source>
</evidence>
<dbReference type="Gene3D" id="1.10.8.60">
    <property type="match status" value="1"/>
</dbReference>
<dbReference type="Pfam" id="PF17862">
    <property type="entry name" value="AAA_lid_3"/>
    <property type="match status" value="1"/>
</dbReference>
<evidence type="ECO:0000313" key="8">
    <source>
        <dbReference type="Proteomes" id="UP000019471"/>
    </source>
</evidence>
<feature type="domain" description="AAA+ ATPase" evidence="6">
    <location>
        <begin position="179"/>
        <end position="317"/>
    </location>
</feature>
<dbReference type="Pfam" id="PF00004">
    <property type="entry name" value="AAA"/>
    <property type="match status" value="1"/>
</dbReference>
<dbReference type="InterPro" id="IPR041569">
    <property type="entry name" value="AAA_lid_3"/>
</dbReference>
<dbReference type="GO" id="GO:0005741">
    <property type="term" value="C:mitochondrial outer membrane"/>
    <property type="evidence" value="ECO:0007669"/>
    <property type="project" value="UniProtKB-SubCell"/>
</dbReference>
<dbReference type="InterPro" id="IPR003593">
    <property type="entry name" value="AAA+_ATPase"/>
</dbReference>
<keyword evidence="2" id="KW-0547">Nucleotide-binding</keyword>
<keyword evidence="8" id="KW-1185">Reference proteome</keyword>
<keyword evidence="3" id="KW-0472">Membrane</keyword>
<name>W9WKR6_9EURO</name>
<dbReference type="InterPro" id="IPR027417">
    <property type="entry name" value="P-loop_NTPase"/>
</dbReference>
<dbReference type="GeneID" id="19192991"/>
<sequence>MINHTESISYEAKTVAQKNEDREEVAGAPGSMASEERPAKVNERHVILNAPEADATENIPEENDQFSGADSDSETYDDSDSNDVANLNPESDSELDSDSDTESDREILRYLDKLNGYRRWKGASGTHNDLRDSLIGPDDIQVTFDDVHITPDAIEALDPILLQLEMPDQFKFGSLAQHPSTGILLYGPPGTGKTQLVRAFGKTANATVLSLTGADFRHNHVGESEKRIKQIFSYARDHKGSFVIFIDEADSVFRSRSLDGNSASYAADISQFLAEMDGINSTGLRNVIVIAASNRPFDIDEGILRRLNRRILVDVPTKDDREAILRIHLKNEELADDVNLSELARLTGDYTGSDLRDLVYEAALVALREIRFHSMNGNPKLARPVKIEGQRRLLQWKHFRAARKQIRPSPKSDTAEKVREFHNRFGNMSQKPAASSLKHNIVNNNRGEAIQNHH</sequence>
<accession>W9WKR6</accession>
<keyword evidence="3" id="KW-0496">Mitochondrion</keyword>
<dbReference type="SMART" id="SM00382">
    <property type="entry name" value="AAA"/>
    <property type="match status" value="1"/>
</dbReference>
<feature type="compositionally biased region" description="Basic and acidic residues" evidence="5">
    <location>
        <begin position="34"/>
        <end position="46"/>
    </location>
</feature>
<evidence type="ECO:0000256" key="3">
    <source>
        <dbReference type="ARBA" id="ARBA00022787"/>
    </source>
</evidence>
<comment type="subcellular location">
    <subcellularLocation>
        <location evidence="1">Mitochondrion outer membrane</location>
        <topology evidence="1">Single-pass membrane protein</topology>
    </subcellularLocation>
</comment>
<keyword evidence="3" id="KW-1000">Mitochondrion outer membrane</keyword>
<dbReference type="InterPro" id="IPR003959">
    <property type="entry name" value="ATPase_AAA_core"/>
</dbReference>
<dbReference type="SUPFAM" id="SSF52540">
    <property type="entry name" value="P-loop containing nucleoside triphosphate hydrolases"/>
    <property type="match status" value="1"/>
</dbReference>
<dbReference type="PANTHER" id="PTHR45644">
    <property type="entry name" value="AAA ATPASE, PUTATIVE (AFU_ORTHOLOGUE AFUA_2G12920)-RELATED-RELATED"/>
    <property type="match status" value="1"/>
</dbReference>
<dbReference type="InterPro" id="IPR051701">
    <property type="entry name" value="Mito_OM_Translocase_MSP1"/>
</dbReference>
<evidence type="ECO:0000256" key="4">
    <source>
        <dbReference type="ARBA" id="ARBA00022840"/>
    </source>
</evidence>
<organism evidence="7 8">
    <name type="scientific">Cladophialophora psammophila CBS 110553</name>
    <dbReference type="NCBI Taxonomy" id="1182543"/>
    <lineage>
        <taxon>Eukaryota</taxon>
        <taxon>Fungi</taxon>
        <taxon>Dikarya</taxon>
        <taxon>Ascomycota</taxon>
        <taxon>Pezizomycotina</taxon>
        <taxon>Eurotiomycetes</taxon>
        <taxon>Chaetothyriomycetidae</taxon>
        <taxon>Chaetothyriales</taxon>
        <taxon>Herpotrichiellaceae</taxon>
        <taxon>Cladophialophora</taxon>
    </lineage>
</organism>
<comment type="caution">
    <text evidence="7">The sequence shown here is derived from an EMBL/GenBank/DDBJ whole genome shotgun (WGS) entry which is preliminary data.</text>
</comment>
<evidence type="ECO:0000259" key="6">
    <source>
        <dbReference type="SMART" id="SM00382"/>
    </source>
</evidence>
<dbReference type="EMBL" id="AMGX01000013">
    <property type="protein sequence ID" value="EXJ68498.1"/>
    <property type="molecule type" value="Genomic_DNA"/>
</dbReference>
<evidence type="ECO:0000256" key="1">
    <source>
        <dbReference type="ARBA" id="ARBA00004572"/>
    </source>
</evidence>
<proteinExistence type="predicted"/>
<gene>
    <name evidence="7" type="ORF">A1O5_08291</name>
</gene>
<dbReference type="Proteomes" id="UP000019471">
    <property type="component" value="Unassembled WGS sequence"/>
</dbReference>
<dbReference type="AlphaFoldDB" id="W9WKR6"/>
<dbReference type="PANTHER" id="PTHR45644:SF56">
    <property type="entry name" value="AAA ATPASE, PUTATIVE (AFU_ORTHOLOGUE AFUA_2G12920)-RELATED"/>
    <property type="match status" value="1"/>
</dbReference>
<dbReference type="OrthoDB" id="39734at2759"/>
<protein>
    <recommendedName>
        <fullName evidence="6">AAA+ ATPase domain-containing protein</fullName>
    </recommendedName>
</protein>
<feature type="region of interest" description="Disordered" evidence="5">
    <location>
        <begin position="426"/>
        <end position="454"/>
    </location>
</feature>
<keyword evidence="4" id="KW-0067">ATP-binding</keyword>
<dbReference type="HOGENOM" id="CLU_647275_0_0_1"/>